<evidence type="ECO:0000256" key="1">
    <source>
        <dbReference type="SAM" id="MobiDB-lite"/>
    </source>
</evidence>
<keyword evidence="3" id="KW-1185">Reference proteome</keyword>
<proteinExistence type="predicted"/>
<evidence type="ECO:0000313" key="2">
    <source>
        <dbReference type="EMBL" id="QDS74319.1"/>
    </source>
</evidence>
<reference evidence="2 3" key="1">
    <citation type="submission" date="2019-07" db="EMBL/GenBank/DDBJ databases">
        <title>Finished genome of Venturia effusa.</title>
        <authorList>
            <person name="Young C.A."/>
            <person name="Cox M.P."/>
            <person name="Ganley A.R.D."/>
            <person name="David W.J."/>
        </authorList>
    </citation>
    <scope>NUCLEOTIDE SEQUENCE [LARGE SCALE GENOMIC DNA]</scope>
    <source>
        <strain evidence="3">albino</strain>
    </source>
</reference>
<dbReference type="Gene3D" id="6.10.280.230">
    <property type="match status" value="1"/>
</dbReference>
<name>A0A517LFA5_9PEZI</name>
<gene>
    <name evidence="2" type="ORF">FKW77_004104</name>
</gene>
<feature type="compositionally biased region" description="Polar residues" evidence="1">
    <location>
        <begin position="129"/>
        <end position="141"/>
    </location>
</feature>
<evidence type="ECO:0000313" key="3">
    <source>
        <dbReference type="Proteomes" id="UP000316270"/>
    </source>
</evidence>
<dbReference type="AlphaFoldDB" id="A0A517LFA5"/>
<sequence>MADALCGPSNALQQFQKHSSVDRTLQQDRLISRAGASQSFRSNLGSNQGALDPEFEAFQQGLSAHAPPQFDAHHLQRFPPQPQQSHFQTPVALPDWATDFQRLHISSPSHVSSQQSIRQAPVARHSPQASWHQDFMQSQAPQRPAFQPISSMSQGYSWTNGMQSPRFISHASQVSQGKQKADENTRFDAAAFEAAFDTAQADALAAEIQAEREEIDFLVAQKEAELSAQRSAQPQVNHLADLDLSQDMDQELTHEEPWPKKMATEYTQALMDELDQENFDRTSQQLQTDKEKLEPEQKGFTDAELARTAGALLDSVSHDTSSKFQESVFLQLMRRIRDHEIRIEGEQFVENTSPSGTASIFAPKAESLPSTEAWVFPEEDQEYDVMLSQEWGAETEFMGEAITDVELSTRLNLPSRSLTPEIDPPAPTFEVWRERLALPNPEIS</sequence>
<accession>A0A517LFA5</accession>
<dbReference type="STRING" id="50376.A0A517LFA5"/>
<dbReference type="Proteomes" id="UP000316270">
    <property type="component" value="Chromosome 11"/>
</dbReference>
<feature type="region of interest" description="Disordered" evidence="1">
    <location>
        <begin position="129"/>
        <end position="154"/>
    </location>
</feature>
<dbReference type="EMBL" id="CP042195">
    <property type="protein sequence ID" value="QDS74319.1"/>
    <property type="molecule type" value="Genomic_DNA"/>
</dbReference>
<protein>
    <recommendedName>
        <fullName evidence="4">Peroxin 20</fullName>
    </recommendedName>
</protein>
<evidence type="ECO:0008006" key="4">
    <source>
        <dbReference type="Google" id="ProtNLM"/>
    </source>
</evidence>
<organism evidence="2 3">
    <name type="scientific">Venturia effusa</name>
    <dbReference type="NCBI Taxonomy" id="50376"/>
    <lineage>
        <taxon>Eukaryota</taxon>
        <taxon>Fungi</taxon>
        <taxon>Dikarya</taxon>
        <taxon>Ascomycota</taxon>
        <taxon>Pezizomycotina</taxon>
        <taxon>Dothideomycetes</taxon>
        <taxon>Pleosporomycetidae</taxon>
        <taxon>Venturiales</taxon>
        <taxon>Venturiaceae</taxon>
        <taxon>Venturia</taxon>
    </lineage>
</organism>
<dbReference type="OrthoDB" id="5407351at2759"/>